<dbReference type="InterPro" id="IPR050097">
    <property type="entry name" value="Ferredoxin-NADP_redctase_2"/>
</dbReference>
<dbReference type="GO" id="GO:0004791">
    <property type="term" value="F:thioredoxin-disulfide reductase (NADPH) activity"/>
    <property type="evidence" value="ECO:0007669"/>
    <property type="project" value="UniProtKB-EC"/>
</dbReference>
<keyword evidence="2" id="KW-0274">FAD</keyword>
<protein>
    <submittedName>
        <fullName evidence="7">Thioredoxin reductase</fullName>
        <ecNumber evidence="7">1.8.1.9</ecNumber>
    </submittedName>
</protein>
<keyword evidence="3 7" id="KW-0560">Oxidoreductase</keyword>
<dbReference type="PRINTS" id="PR00469">
    <property type="entry name" value="PNDRDTASEII"/>
</dbReference>
<dbReference type="InterPro" id="IPR008255">
    <property type="entry name" value="Pyr_nucl-diS_OxRdtase_2_AS"/>
</dbReference>
<gene>
    <name evidence="7" type="ORF">MNB_SV-14-462</name>
</gene>
<evidence type="ECO:0000256" key="5">
    <source>
        <dbReference type="ARBA" id="ARBA00023284"/>
    </source>
</evidence>
<dbReference type="InterPro" id="IPR023753">
    <property type="entry name" value="FAD/NAD-binding_dom"/>
</dbReference>
<evidence type="ECO:0000256" key="3">
    <source>
        <dbReference type="ARBA" id="ARBA00023002"/>
    </source>
</evidence>
<reference evidence="7" key="1">
    <citation type="submission" date="2016-10" db="EMBL/GenBank/DDBJ databases">
        <authorList>
            <person name="de Groot N.N."/>
        </authorList>
    </citation>
    <scope>NUCLEOTIDE SEQUENCE</scope>
</reference>
<evidence type="ECO:0000256" key="2">
    <source>
        <dbReference type="ARBA" id="ARBA00022827"/>
    </source>
</evidence>
<dbReference type="EMBL" id="FPHN01000079">
    <property type="protein sequence ID" value="SFV57559.1"/>
    <property type="molecule type" value="Genomic_DNA"/>
</dbReference>
<dbReference type="EC" id="1.8.1.9" evidence="7"/>
<dbReference type="InterPro" id="IPR036188">
    <property type="entry name" value="FAD/NAD-bd_sf"/>
</dbReference>
<dbReference type="PROSITE" id="PS00573">
    <property type="entry name" value="PYRIDINE_REDOX_2"/>
    <property type="match status" value="1"/>
</dbReference>
<evidence type="ECO:0000313" key="7">
    <source>
        <dbReference type="EMBL" id="SFV57559.1"/>
    </source>
</evidence>
<dbReference type="Pfam" id="PF07992">
    <property type="entry name" value="Pyr_redox_2"/>
    <property type="match status" value="1"/>
</dbReference>
<keyword evidence="4" id="KW-1015">Disulfide bond</keyword>
<keyword evidence="5" id="KW-0676">Redox-active center</keyword>
<dbReference type="AlphaFoldDB" id="A0A1W1BVJ9"/>
<dbReference type="Gene3D" id="3.50.50.60">
    <property type="entry name" value="FAD/NAD(P)-binding domain"/>
    <property type="match status" value="2"/>
</dbReference>
<name>A0A1W1BVJ9_9ZZZZ</name>
<keyword evidence="1" id="KW-0285">Flavoprotein</keyword>
<dbReference type="PRINTS" id="PR00368">
    <property type="entry name" value="FADPNR"/>
</dbReference>
<proteinExistence type="predicted"/>
<sequence length="313" mass="34098">MLDCAIIGGGPAGLTAGLYATRGGLQNVIMFEMGLPGGQITQSSEIENYPGFFEHDKTGMDFMDTWQKQCFSFGLKHEMKRVESVAKRDNHFTITVEGGETYEALTVITCTGSTPKRAGFKGEDEFFGKGVSTCATCDGFFYKNKPVTILGGGDTALEEAFYLSNICSDVYVVHRRDEFRAAPPTLERIKRKDNIHLITDSVIEEAYGGMMGLDGVKIKNIKTDEIIDMKNTGLFVFVGHNVNNSVLKDENGEFICAMNDWGQVIVDLSMKTDVAGLFCAGDMRIQAPKQVVSAAGDGAVAALQVIAYIQELS</sequence>
<evidence type="ECO:0000259" key="6">
    <source>
        <dbReference type="Pfam" id="PF07992"/>
    </source>
</evidence>
<accession>A0A1W1BVJ9</accession>
<organism evidence="7">
    <name type="scientific">hydrothermal vent metagenome</name>
    <dbReference type="NCBI Taxonomy" id="652676"/>
    <lineage>
        <taxon>unclassified sequences</taxon>
        <taxon>metagenomes</taxon>
        <taxon>ecological metagenomes</taxon>
    </lineage>
</organism>
<evidence type="ECO:0000256" key="4">
    <source>
        <dbReference type="ARBA" id="ARBA00023157"/>
    </source>
</evidence>
<dbReference type="PANTHER" id="PTHR48105">
    <property type="entry name" value="THIOREDOXIN REDUCTASE 1-RELATED-RELATED"/>
    <property type="match status" value="1"/>
</dbReference>
<evidence type="ECO:0000256" key="1">
    <source>
        <dbReference type="ARBA" id="ARBA00022630"/>
    </source>
</evidence>
<feature type="domain" description="FAD/NAD(P)-binding" evidence="6">
    <location>
        <begin position="3"/>
        <end position="298"/>
    </location>
</feature>
<dbReference type="SUPFAM" id="SSF51905">
    <property type="entry name" value="FAD/NAD(P)-binding domain"/>
    <property type="match status" value="1"/>
</dbReference>